<name>A0A5D3YN91_9BACT</name>
<dbReference type="Proteomes" id="UP000324595">
    <property type="component" value="Unassembled WGS sequence"/>
</dbReference>
<protein>
    <submittedName>
        <fullName evidence="1">Cytochrome C</fullName>
    </submittedName>
</protein>
<dbReference type="RefSeq" id="WP_148897505.1">
    <property type="nucleotide sequence ID" value="NZ_VNHY01000001.1"/>
</dbReference>
<comment type="caution">
    <text evidence="1">The sequence shown here is derived from an EMBL/GenBank/DDBJ whole genome shotgun (WGS) entry which is preliminary data.</text>
</comment>
<dbReference type="OrthoDB" id="1430833at2"/>
<reference evidence="1 2" key="1">
    <citation type="submission" date="2019-07" db="EMBL/GenBank/DDBJ databases">
        <title>Genomic Encyclopedia of Archaeal and Bacterial Type Strains, Phase II (KMG-II): from individual species to whole genera.</title>
        <authorList>
            <person name="Goeker M."/>
        </authorList>
    </citation>
    <scope>NUCLEOTIDE SEQUENCE [LARGE SCALE GENOMIC DNA]</scope>
    <source>
        <strain evidence="1 2">DSM 21935</strain>
    </source>
</reference>
<accession>A0A5D3YN91</accession>
<gene>
    <name evidence="1" type="ORF">LX73_0097</name>
</gene>
<dbReference type="GO" id="GO:0022900">
    <property type="term" value="P:electron transport chain"/>
    <property type="evidence" value="ECO:0007669"/>
    <property type="project" value="InterPro"/>
</dbReference>
<dbReference type="GO" id="GO:0020037">
    <property type="term" value="F:heme binding"/>
    <property type="evidence" value="ECO:0007669"/>
    <property type="project" value="InterPro"/>
</dbReference>
<dbReference type="AlphaFoldDB" id="A0A5D3YN91"/>
<dbReference type="EMBL" id="VNHY01000001">
    <property type="protein sequence ID" value="TYP94808.1"/>
    <property type="molecule type" value="Genomic_DNA"/>
</dbReference>
<evidence type="ECO:0000313" key="1">
    <source>
        <dbReference type="EMBL" id="TYP94808.1"/>
    </source>
</evidence>
<dbReference type="SUPFAM" id="SSF47175">
    <property type="entry name" value="Cytochromes"/>
    <property type="match status" value="1"/>
</dbReference>
<keyword evidence="2" id="KW-1185">Reference proteome</keyword>
<dbReference type="GO" id="GO:0005506">
    <property type="term" value="F:iron ion binding"/>
    <property type="evidence" value="ECO:0007669"/>
    <property type="project" value="InterPro"/>
</dbReference>
<organism evidence="1 2">
    <name type="scientific">Fodinibius salinus</name>
    <dbReference type="NCBI Taxonomy" id="860790"/>
    <lineage>
        <taxon>Bacteria</taxon>
        <taxon>Pseudomonadati</taxon>
        <taxon>Balneolota</taxon>
        <taxon>Balneolia</taxon>
        <taxon>Balneolales</taxon>
        <taxon>Balneolaceae</taxon>
        <taxon>Fodinibius</taxon>
    </lineage>
</organism>
<sequence>MKKSILIFTVLAGFSISVMGWSWYPQQKASQPETMSLVPMMQQLLKDIQQVDRGVFTENFEMIKEGAGNISDHPTMTAEDKKLVKQTLGKEMKQFVEFDMVVHHHADSMRMAAVRKNMQNVLKHYRITQQGCVDCHSNYREKISTARLEK</sequence>
<dbReference type="Gene3D" id="1.20.120.10">
    <property type="entry name" value="Cytochrome c/b562"/>
    <property type="match status" value="1"/>
</dbReference>
<proteinExistence type="predicted"/>
<dbReference type="InterPro" id="IPR010980">
    <property type="entry name" value="Cyt_c/b562"/>
</dbReference>
<evidence type="ECO:0000313" key="2">
    <source>
        <dbReference type="Proteomes" id="UP000324595"/>
    </source>
</evidence>
<dbReference type="GO" id="GO:0009055">
    <property type="term" value="F:electron transfer activity"/>
    <property type="evidence" value="ECO:0007669"/>
    <property type="project" value="InterPro"/>
</dbReference>